<dbReference type="AlphaFoldDB" id="A0AAQ3KKP3"/>
<reference evidence="1 2" key="1">
    <citation type="submission" date="2023-10" db="EMBL/GenBank/DDBJ databases">
        <title>Chromosome-scale genome assembly provides insights into flower coloration mechanisms of Canna indica.</title>
        <authorList>
            <person name="Li C."/>
        </authorList>
    </citation>
    <scope>NUCLEOTIDE SEQUENCE [LARGE SCALE GENOMIC DNA]</scope>
    <source>
        <tissue evidence="1">Flower</tissue>
    </source>
</reference>
<keyword evidence="2" id="KW-1185">Reference proteome</keyword>
<gene>
    <name evidence="1" type="ORF">Cni_G19496</name>
</gene>
<sequence>MASSSMTLEYWRMFFGGVPSDIFEVMEKTILVAAADFPEEFKRRRGEIVEKLYGALQPPCSQHYRRTGKEESGEYDLKSKGCKVDLGRSMKEATEASLATSAEGERKVEDKELTEEELLPMVFDGNDPILVVEVEEVKTGGMREEKEVKKEKRRPLIKLVNSNSREEVELKKKKLTDEDMLKVKLEASKRKLRED</sequence>
<protein>
    <submittedName>
        <fullName evidence="1">Mediator of RNA polymerase II transcription subunit 26b</fullName>
    </submittedName>
</protein>
<evidence type="ECO:0000313" key="2">
    <source>
        <dbReference type="Proteomes" id="UP001327560"/>
    </source>
</evidence>
<name>A0AAQ3KKP3_9LILI</name>
<dbReference type="EMBL" id="CP136895">
    <property type="protein sequence ID" value="WOL10737.1"/>
    <property type="molecule type" value="Genomic_DNA"/>
</dbReference>
<dbReference type="PANTHER" id="PTHR46554">
    <property type="entry name" value="MEDIATOR OF RNA POLYMERASE II TRANSCRIPTION SUBUNIT 26A-RELATED"/>
    <property type="match status" value="1"/>
</dbReference>
<evidence type="ECO:0000313" key="1">
    <source>
        <dbReference type="EMBL" id="WOL10737.1"/>
    </source>
</evidence>
<dbReference type="PANTHER" id="PTHR46554:SF2">
    <property type="entry name" value="TFIIS N-TERMINAL DOMAIN-CONTAINING PROTEIN"/>
    <property type="match status" value="1"/>
</dbReference>
<accession>A0AAQ3KKP3</accession>
<dbReference type="Proteomes" id="UP001327560">
    <property type="component" value="Chromosome 6"/>
</dbReference>
<organism evidence="1 2">
    <name type="scientific">Canna indica</name>
    <name type="common">Indian-shot</name>
    <dbReference type="NCBI Taxonomy" id="4628"/>
    <lineage>
        <taxon>Eukaryota</taxon>
        <taxon>Viridiplantae</taxon>
        <taxon>Streptophyta</taxon>
        <taxon>Embryophyta</taxon>
        <taxon>Tracheophyta</taxon>
        <taxon>Spermatophyta</taxon>
        <taxon>Magnoliopsida</taxon>
        <taxon>Liliopsida</taxon>
        <taxon>Zingiberales</taxon>
        <taxon>Cannaceae</taxon>
        <taxon>Canna</taxon>
    </lineage>
</organism>
<proteinExistence type="predicted"/>